<dbReference type="InterPro" id="IPR011990">
    <property type="entry name" value="TPR-like_helical_dom_sf"/>
</dbReference>
<keyword evidence="3" id="KW-0812">Transmembrane</keyword>
<dbReference type="Gene3D" id="1.25.40.10">
    <property type="entry name" value="Tetratricopeptide repeat domain"/>
    <property type="match status" value="1"/>
</dbReference>
<protein>
    <submittedName>
        <fullName evidence="10">Surface lipoprotein assembly modifier</fullName>
    </submittedName>
</protein>
<evidence type="ECO:0000313" key="11">
    <source>
        <dbReference type="Proteomes" id="UP001220395"/>
    </source>
</evidence>
<dbReference type="Pfam" id="PF24575">
    <property type="entry name" value="TPR_Slam"/>
    <property type="match status" value="1"/>
</dbReference>
<keyword evidence="11" id="KW-1185">Reference proteome</keyword>
<evidence type="ECO:0000256" key="6">
    <source>
        <dbReference type="ARBA" id="ARBA00023237"/>
    </source>
</evidence>
<dbReference type="Proteomes" id="UP001220395">
    <property type="component" value="Chromosome"/>
</dbReference>
<dbReference type="InterPro" id="IPR057556">
    <property type="entry name" value="TPR_Slam"/>
</dbReference>
<gene>
    <name evidence="10" type="ORF">PQ455_03850</name>
</gene>
<evidence type="ECO:0000259" key="9">
    <source>
        <dbReference type="Pfam" id="PF24575"/>
    </source>
</evidence>
<dbReference type="RefSeq" id="WP_273689361.1">
    <property type="nucleotide sequence ID" value="NZ_CP117411.1"/>
</dbReference>
<evidence type="ECO:0000256" key="4">
    <source>
        <dbReference type="ARBA" id="ARBA00022729"/>
    </source>
</evidence>
<dbReference type="Pfam" id="PF04575">
    <property type="entry name" value="SlipAM"/>
    <property type="match status" value="1"/>
</dbReference>
<evidence type="ECO:0000313" key="10">
    <source>
        <dbReference type="EMBL" id="WCT74373.1"/>
    </source>
</evidence>
<sequence>MQPLDYSVPDHQDPCLAGQACAEGLSAAGVLAVAEDLVRDGRRGEAEALLGAVTADKDVDLRNEARFRLAALRTADGAYAPAIALLRAILDEKPDAHRVRLELARVLALDGQETAARRQFARAQAAGLPDDVAANVDRFQTALRSRRRLGATAEVGIAPDSNINRANGDATVQVGNQIISLDANATAKSGVGVTAKGQAFWRPQLATDLDALATVSVNADIYGRGQFNDIATTVALGPEYTNGRSRYRAQAIVGRRWFGGDRYSDTLGGSVSWQRRMGPGQLQIDLSALDVDYAQNPAMDGMSYAGSIRYERALGARSYARVTTTAQRQDARAEAFATWTYGGELLVSRDVGRIGLYGAVGYYHTKADAAFVFPGVGRDDDLWTLEGGIVMRRFAVAGIAPVLRVRRIRNSSPVFFYDFTQTRVEMALTRDF</sequence>
<accession>A0ABY7TMB4</accession>
<feature type="domain" description="Surface lipoprotein assembly modifier N-terminal TPR repeats region" evidence="9">
    <location>
        <begin position="67"/>
        <end position="120"/>
    </location>
</feature>
<evidence type="ECO:0000256" key="1">
    <source>
        <dbReference type="ARBA" id="ARBA00004571"/>
    </source>
</evidence>
<evidence type="ECO:0000256" key="3">
    <source>
        <dbReference type="ARBA" id="ARBA00022692"/>
    </source>
</evidence>
<comment type="similarity">
    <text evidence="7">Belongs to the Slam family.</text>
</comment>
<organism evidence="10 11">
    <name type="scientific">Sphingomonas naphthae</name>
    <dbReference type="NCBI Taxonomy" id="1813468"/>
    <lineage>
        <taxon>Bacteria</taxon>
        <taxon>Pseudomonadati</taxon>
        <taxon>Pseudomonadota</taxon>
        <taxon>Alphaproteobacteria</taxon>
        <taxon>Sphingomonadales</taxon>
        <taxon>Sphingomonadaceae</taxon>
        <taxon>Sphingomonas</taxon>
    </lineage>
</organism>
<name>A0ABY7TMB4_9SPHN</name>
<evidence type="ECO:0000256" key="2">
    <source>
        <dbReference type="ARBA" id="ARBA00022452"/>
    </source>
</evidence>
<dbReference type="SUPFAM" id="SSF48452">
    <property type="entry name" value="TPR-like"/>
    <property type="match status" value="1"/>
</dbReference>
<dbReference type="EMBL" id="CP117411">
    <property type="protein sequence ID" value="WCT74373.1"/>
    <property type="molecule type" value="Genomic_DNA"/>
</dbReference>
<keyword evidence="4" id="KW-0732">Signal</keyword>
<dbReference type="InterPro" id="IPR007655">
    <property type="entry name" value="Slam_C"/>
</dbReference>
<keyword evidence="5" id="KW-0472">Membrane</keyword>
<evidence type="ECO:0000256" key="5">
    <source>
        <dbReference type="ARBA" id="ARBA00023136"/>
    </source>
</evidence>
<evidence type="ECO:0000256" key="7">
    <source>
        <dbReference type="ARBA" id="ARBA00023609"/>
    </source>
</evidence>
<evidence type="ECO:0000259" key="8">
    <source>
        <dbReference type="Pfam" id="PF04575"/>
    </source>
</evidence>
<comment type="subcellular location">
    <subcellularLocation>
        <location evidence="1">Cell outer membrane</location>
        <topology evidence="1">Multi-pass membrane protein</topology>
    </subcellularLocation>
</comment>
<reference evidence="10 11" key="1">
    <citation type="submission" date="2023-02" db="EMBL/GenBank/DDBJ databases">
        <title>Genome sequence of Sphingomonas naphthae.</title>
        <authorList>
            <person name="Kim S."/>
            <person name="Heo J."/>
            <person name="Kwon S.-W."/>
        </authorList>
    </citation>
    <scope>NUCLEOTIDE SEQUENCE [LARGE SCALE GENOMIC DNA]</scope>
    <source>
        <strain evidence="10 11">KACC 18716</strain>
    </source>
</reference>
<keyword evidence="10" id="KW-0449">Lipoprotein</keyword>
<proteinExistence type="inferred from homology"/>
<feature type="domain" description="Surface lipoprotein assembly modifier C-terminal" evidence="8">
    <location>
        <begin position="155"/>
        <end position="432"/>
    </location>
</feature>
<keyword evidence="2" id="KW-1134">Transmembrane beta strand</keyword>
<keyword evidence="6" id="KW-0998">Cell outer membrane</keyword>